<accession>A0A430A6H6</accession>
<keyword evidence="2" id="KW-1185">Reference proteome</keyword>
<protein>
    <recommendedName>
        <fullName evidence="3">HNH domain-containing protein</fullName>
    </recommendedName>
</protein>
<dbReference type="EMBL" id="NGJY01000003">
    <property type="protein sequence ID" value="RSU02473.1"/>
    <property type="molecule type" value="Genomic_DNA"/>
</dbReference>
<dbReference type="OrthoDB" id="9779761at2"/>
<reference evidence="1 2" key="1">
    <citation type="submission" date="2017-05" db="EMBL/GenBank/DDBJ databases">
        <title>Vagococcus spp. assemblies.</title>
        <authorList>
            <person name="Gulvik C.A."/>
        </authorList>
    </citation>
    <scope>NUCLEOTIDE SEQUENCE [LARGE SCALE GENOMIC DNA]</scope>
    <source>
        <strain evidence="1 2">CCUG 41755</strain>
    </source>
</reference>
<dbReference type="Proteomes" id="UP000287101">
    <property type="component" value="Unassembled WGS sequence"/>
</dbReference>
<evidence type="ECO:0000313" key="2">
    <source>
        <dbReference type="Proteomes" id="UP000287101"/>
    </source>
</evidence>
<evidence type="ECO:0008006" key="3">
    <source>
        <dbReference type="Google" id="ProtNLM"/>
    </source>
</evidence>
<dbReference type="AlphaFoldDB" id="A0A430A6H6"/>
<sequence>MSAQDDFENTIDFADNIISLCPNCHRKIHYADKETRRDLIKKLFLNREEIYSKYEITITLNKLFEYYNIDKSKKD</sequence>
<comment type="caution">
    <text evidence="1">The sequence shown here is derived from an EMBL/GenBank/DDBJ whole genome shotgun (WGS) entry which is preliminary data.</text>
</comment>
<evidence type="ECO:0000313" key="1">
    <source>
        <dbReference type="EMBL" id="RSU02473.1"/>
    </source>
</evidence>
<name>A0A430A6H6_9ENTE</name>
<proteinExistence type="predicted"/>
<gene>
    <name evidence="1" type="ORF">CBF31_08890</name>
</gene>
<organism evidence="1 2">
    <name type="scientific">Vagococcus fessus</name>
    <dbReference type="NCBI Taxonomy" id="120370"/>
    <lineage>
        <taxon>Bacteria</taxon>
        <taxon>Bacillati</taxon>
        <taxon>Bacillota</taxon>
        <taxon>Bacilli</taxon>
        <taxon>Lactobacillales</taxon>
        <taxon>Enterococcaceae</taxon>
        <taxon>Vagococcus</taxon>
    </lineage>
</organism>